<dbReference type="EC" id="2.3.2.27" evidence="2"/>
<evidence type="ECO:0000256" key="8">
    <source>
        <dbReference type="PROSITE-ProRule" id="PRU00175"/>
    </source>
</evidence>
<dbReference type="GO" id="GO:0008270">
    <property type="term" value="F:zinc ion binding"/>
    <property type="evidence" value="ECO:0007669"/>
    <property type="project" value="UniProtKB-KW"/>
</dbReference>
<feature type="compositionally biased region" description="Basic and acidic residues" evidence="9">
    <location>
        <begin position="434"/>
        <end position="446"/>
    </location>
</feature>
<feature type="compositionally biased region" description="Gly residues" evidence="9">
    <location>
        <begin position="101"/>
        <end position="112"/>
    </location>
</feature>
<feature type="compositionally biased region" description="Low complexity" evidence="9">
    <location>
        <begin position="127"/>
        <end position="143"/>
    </location>
</feature>
<evidence type="ECO:0000313" key="11">
    <source>
        <dbReference type="EMBL" id="KXS95348.1"/>
    </source>
</evidence>
<comment type="catalytic activity">
    <reaction evidence="1">
        <text>S-ubiquitinyl-[E2 ubiquitin-conjugating enzyme]-L-cysteine + [acceptor protein]-L-lysine = [E2 ubiquitin-conjugating enzyme]-L-cysteine + N(6)-ubiquitinyl-[acceptor protein]-L-lysine.</text>
        <dbReference type="EC" id="2.3.2.27"/>
    </reaction>
</comment>
<evidence type="ECO:0000256" key="1">
    <source>
        <dbReference type="ARBA" id="ARBA00000900"/>
    </source>
</evidence>
<dbReference type="EMBL" id="LFZN01000221">
    <property type="protein sequence ID" value="KXS95348.1"/>
    <property type="molecule type" value="Genomic_DNA"/>
</dbReference>
<dbReference type="InterPro" id="IPR013083">
    <property type="entry name" value="Znf_RING/FYVE/PHD"/>
</dbReference>
<evidence type="ECO:0000259" key="10">
    <source>
        <dbReference type="PROSITE" id="PS50089"/>
    </source>
</evidence>
<feature type="compositionally biased region" description="Polar residues" evidence="9">
    <location>
        <begin position="148"/>
        <end position="166"/>
    </location>
</feature>
<keyword evidence="5 8" id="KW-0863">Zinc-finger</keyword>
<name>A0A139GYY1_9PEZI</name>
<dbReference type="InterPro" id="IPR001841">
    <property type="entry name" value="Znf_RING"/>
</dbReference>
<dbReference type="GO" id="GO:0016567">
    <property type="term" value="P:protein ubiquitination"/>
    <property type="evidence" value="ECO:0007669"/>
    <property type="project" value="UniProtKB-ARBA"/>
</dbReference>
<dbReference type="FunFam" id="3.30.40.10:FF:000127">
    <property type="entry name" value="E3 ubiquitin-protein ligase RNF181"/>
    <property type="match status" value="1"/>
</dbReference>
<dbReference type="Gene3D" id="3.30.40.10">
    <property type="entry name" value="Zinc/RING finger domain, C3HC4 (zinc finger)"/>
    <property type="match status" value="1"/>
</dbReference>
<organism evidence="11 12">
    <name type="scientific">Pseudocercospora eumusae</name>
    <dbReference type="NCBI Taxonomy" id="321146"/>
    <lineage>
        <taxon>Eukaryota</taxon>
        <taxon>Fungi</taxon>
        <taxon>Dikarya</taxon>
        <taxon>Ascomycota</taxon>
        <taxon>Pezizomycotina</taxon>
        <taxon>Dothideomycetes</taxon>
        <taxon>Dothideomycetidae</taxon>
        <taxon>Mycosphaerellales</taxon>
        <taxon>Mycosphaerellaceae</taxon>
        <taxon>Pseudocercospora</taxon>
    </lineage>
</organism>
<dbReference type="PANTHER" id="PTHR45931">
    <property type="entry name" value="SI:CH211-59O9.10"/>
    <property type="match status" value="1"/>
</dbReference>
<dbReference type="OrthoDB" id="8062037at2759"/>
<keyword evidence="3" id="KW-0808">Transferase</keyword>
<dbReference type="PROSITE" id="PS50089">
    <property type="entry name" value="ZF_RING_2"/>
    <property type="match status" value="1"/>
</dbReference>
<feature type="domain" description="RING-type" evidence="10">
    <location>
        <begin position="327"/>
        <end position="368"/>
    </location>
</feature>
<evidence type="ECO:0000256" key="3">
    <source>
        <dbReference type="ARBA" id="ARBA00022679"/>
    </source>
</evidence>
<reference evidence="11 12" key="1">
    <citation type="submission" date="2015-07" db="EMBL/GenBank/DDBJ databases">
        <title>Comparative genomics of the Sigatoka disease complex on banana suggests a link between parallel evolutionary changes in Pseudocercospora fijiensis and Pseudocercospora eumusae and increased virulence on the banana host.</title>
        <authorList>
            <person name="Chang T.-C."/>
            <person name="Salvucci A."/>
            <person name="Crous P.W."/>
            <person name="Stergiopoulos I."/>
        </authorList>
    </citation>
    <scope>NUCLEOTIDE SEQUENCE [LARGE SCALE GENOMIC DNA]</scope>
    <source>
        <strain evidence="11 12">CBS 114824</strain>
    </source>
</reference>
<sequence length="455" mass="49460">MDRPQAPQAPQPRELVYCHQCENEWYRDEHGIICPDCQSDFTEIIEHDHDPREEITDAPNFAGFAPDPDEDDIGNFEWRNNGPGQPPGGHYHGTFTRNFTLGGGGQQGGGGGGIGGVLSGLIGPALQGLLGGQQQPRQNQQDPHGQDGSRSAASQPDSPRQGEQQRGNGGTFVRHGSGPGYSFTITTSSNAGNLFPRDANQPQPVHDPEEHLDRMMAQMFMNIGARPMGEGDGPNGPRGIFVQAGPGGMMGGPPRFGDILRLFGMPHGGVHGDAVYSQEALDRIITQLMEQHQTGNAPGPATEEAIDALPKRKITAKDQGDSGKADCSICMDEAELGSDVTELPCGHWFHHECVKAWLTEHDTCPHCRQGIMPRDDANTNRPRQPSQAPMHDMHSPEYQRQNMPGEYPFPRQNSSGERRSASPRAERSGSVFSRMREAFSPREHPPGNDGGNRPS</sequence>
<keyword evidence="6" id="KW-0833">Ubl conjugation pathway</keyword>
<dbReference type="AlphaFoldDB" id="A0A139GYY1"/>
<dbReference type="GO" id="GO:0006511">
    <property type="term" value="P:ubiquitin-dependent protein catabolic process"/>
    <property type="evidence" value="ECO:0007669"/>
    <property type="project" value="TreeGrafter"/>
</dbReference>
<dbReference type="Proteomes" id="UP000070133">
    <property type="component" value="Unassembled WGS sequence"/>
</dbReference>
<dbReference type="SMART" id="SM00184">
    <property type="entry name" value="RING"/>
    <property type="match status" value="1"/>
</dbReference>
<gene>
    <name evidence="11" type="ORF">AC578_5286</name>
</gene>
<evidence type="ECO:0000313" key="12">
    <source>
        <dbReference type="Proteomes" id="UP000070133"/>
    </source>
</evidence>
<proteinExistence type="predicted"/>
<dbReference type="STRING" id="321146.A0A139GYY1"/>
<dbReference type="SUPFAM" id="SSF57850">
    <property type="entry name" value="RING/U-box"/>
    <property type="match status" value="1"/>
</dbReference>
<dbReference type="GO" id="GO:0061630">
    <property type="term" value="F:ubiquitin protein ligase activity"/>
    <property type="evidence" value="ECO:0007669"/>
    <property type="project" value="UniProtKB-EC"/>
</dbReference>
<evidence type="ECO:0000256" key="5">
    <source>
        <dbReference type="ARBA" id="ARBA00022771"/>
    </source>
</evidence>
<dbReference type="InterPro" id="IPR051834">
    <property type="entry name" value="RING_finger_E3_ligase"/>
</dbReference>
<feature type="region of interest" description="Disordered" evidence="9">
    <location>
        <begin position="127"/>
        <end position="208"/>
    </location>
</feature>
<feature type="region of interest" description="Disordered" evidence="9">
    <location>
        <begin position="77"/>
        <end position="112"/>
    </location>
</feature>
<feature type="region of interest" description="Disordered" evidence="9">
    <location>
        <begin position="370"/>
        <end position="455"/>
    </location>
</feature>
<keyword evidence="4" id="KW-0479">Metal-binding</keyword>
<evidence type="ECO:0000256" key="2">
    <source>
        <dbReference type="ARBA" id="ARBA00012483"/>
    </source>
</evidence>
<dbReference type="Pfam" id="PF13639">
    <property type="entry name" value="zf-RING_2"/>
    <property type="match status" value="1"/>
</dbReference>
<feature type="compositionally biased region" description="Polar residues" evidence="9">
    <location>
        <begin position="183"/>
        <end position="192"/>
    </location>
</feature>
<keyword evidence="7" id="KW-0862">Zinc</keyword>
<dbReference type="PANTHER" id="PTHR45931:SF3">
    <property type="entry name" value="RING ZINC FINGER-CONTAINING PROTEIN"/>
    <property type="match status" value="1"/>
</dbReference>
<evidence type="ECO:0000256" key="6">
    <source>
        <dbReference type="ARBA" id="ARBA00022786"/>
    </source>
</evidence>
<evidence type="ECO:0000256" key="4">
    <source>
        <dbReference type="ARBA" id="ARBA00022723"/>
    </source>
</evidence>
<evidence type="ECO:0000256" key="9">
    <source>
        <dbReference type="SAM" id="MobiDB-lite"/>
    </source>
</evidence>
<feature type="compositionally biased region" description="Basic and acidic residues" evidence="9">
    <location>
        <begin position="416"/>
        <end position="427"/>
    </location>
</feature>
<keyword evidence="12" id="KW-1185">Reference proteome</keyword>
<evidence type="ECO:0000256" key="7">
    <source>
        <dbReference type="ARBA" id="ARBA00022833"/>
    </source>
</evidence>
<comment type="caution">
    <text evidence="11">The sequence shown here is derived from an EMBL/GenBank/DDBJ whole genome shotgun (WGS) entry which is preliminary data.</text>
</comment>
<dbReference type="GO" id="GO:0005634">
    <property type="term" value="C:nucleus"/>
    <property type="evidence" value="ECO:0007669"/>
    <property type="project" value="TreeGrafter"/>
</dbReference>
<accession>A0A139GYY1</accession>
<protein>
    <recommendedName>
        <fullName evidence="2">RING-type E3 ubiquitin transferase</fullName>
        <ecNumber evidence="2">2.3.2.27</ecNumber>
    </recommendedName>
</protein>